<dbReference type="Gene3D" id="3.10.50.30">
    <property type="entry name" value="Transcription elongation factor, GreA/GreB, C-terminal domain"/>
    <property type="match status" value="1"/>
</dbReference>
<dbReference type="GO" id="GO:0003677">
    <property type="term" value="F:DNA binding"/>
    <property type="evidence" value="ECO:0007669"/>
    <property type="project" value="InterPro"/>
</dbReference>
<proteinExistence type="predicted"/>
<dbReference type="Pfam" id="PF01272">
    <property type="entry name" value="GreA_GreB"/>
    <property type="match status" value="1"/>
</dbReference>
<dbReference type="Proteomes" id="UP000000593">
    <property type="component" value="Chromosome 2"/>
</dbReference>
<dbReference type="HOGENOM" id="CLU_114442_0_0_6"/>
<keyword evidence="3" id="KW-1185">Reference proteome</keyword>
<dbReference type="EMBL" id="CR378679">
    <property type="protein sequence ID" value="CAG23287.1"/>
    <property type="molecule type" value="Genomic_DNA"/>
</dbReference>
<dbReference type="RefSeq" id="WP_011221462.1">
    <property type="nucleotide sequence ID" value="NC_006371.1"/>
</dbReference>
<accession>Q6LHE3</accession>
<dbReference type="eggNOG" id="COG0782">
    <property type="taxonomic scope" value="Bacteria"/>
</dbReference>
<protein>
    <recommendedName>
        <fullName evidence="1">Transcription elongation factor GreA/GreB C-terminal domain-containing protein</fullName>
    </recommendedName>
</protein>
<reference evidence="3" key="1">
    <citation type="journal article" date="2005" name="Science">
        <title>Life at depth: Photobacterium profundum genome sequence and expression analysis.</title>
        <authorList>
            <person name="Vezzi A."/>
            <person name="Campanaro S."/>
            <person name="D'Angelo M."/>
            <person name="Simonato F."/>
            <person name="Vitulo N."/>
            <person name="Lauro F.M."/>
            <person name="Cestaro A."/>
            <person name="Malacrida G."/>
            <person name="Simionati B."/>
            <person name="Cannata N."/>
            <person name="Romualdi C."/>
            <person name="Bartlett D.H."/>
            <person name="Valle G."/>
        </authorList>
    </citation>
    <scope>NUCLEOTIDE SEQUENCE [LARGE SCALE GENOMIC DNA]</scope>
    <source>
        <strain evidence="3">ATCC BAA-1253 / SS9</strain>
    </source>
</reference>
<evidence type="ECO:0000313" key="3">
    <source>
        <dbReference type="Proteomes" id="UP000000593"/>
    </source>
</evidence>
<dbReference type="KEGG" id="ppr:PBPRB1420"/>
<sequence>MLIPKMVKRVGMDKTLLLEQMITALEETHQGAVEAALRAYNTATNDENVAENQYDTLALEASYLAHGQAQRVAECEADILAFKKIDMAADTEKKVVTLGCLIQLIDEDDNNRYVFFAPSAGGLKIRFDDKDIIVVTPTSPLGEALIGRELHDDVNVHIGSQIINYEIALIS</sequence>
<dbReference type="InterPro" id="IPR001437">
    <property type="entry name" value="Tscrpt_elong_fac_GreA/B_C"/>
</dbReference>
<dbReference type="SUPFAM" id="SSF54534">
    <property type="entry name" value="FKBP-like"/>
    <property type="match status" value="1"/>
</dbReference>
<dbReference type="GO" id="GO:0032784">
    <property type="term" value="P:regulation of DNA-templated transcription elongation"/>
    <property type="evidence" value="ECO:0007669"/>
    <property type="project" value="InterPro"/>
</dbReference>
<name>Q6LHE3_PHOPR</name>
<evidence type="ECO:0000259" key="1">
    <source>
        <dbReference type="Pfam" id="PF01272"/>
    </source>
</evidence>
<feature type="domain" description="Transcription elongation factor GreA/GreB C-terminal" evidence="1">
    <location>
        <begin position="93"/>
        <end position="170"/>
    </location>
</feature>
<evidence type="ECO:0000313" key="2">
    <source>
        <dbReference type="EMBL" id="CAG23287.1"/>
    </source>
</evidence>
<dbReference type="STRING" id="298386.PBPRB1420"/>
<gene>
    <name evidence="2" type="primary">PP1854</name>
    <name evidence="2" type="ordered locus">PBPRB1420</name>
</gene>
<dbReference type="InterPro" id="IPR036953">
    <property type="entry name" value="GreA/GreB_C_sf"/>
</dbReference>
<organism evidence="2 3">
    <name type="scientific">Photobacterium profundum (strain SS9)</name>
    <dbReference type="NCBI Taxonomy" id="298386"/>
    <lineage>
        <taxon>Bacteria</taxon>
        <taxon>Pseudomonadati</taxon>
        <taxon>Pseudomonadota</taxon>
        <taxon>Gammaproteobacteria</taxon>
        <taxon>Vibrionales</taxon>
        <taxon>Vibrionaceae</taxon>
        <taxon>Photobacterium</taxon>
    </lineage>
</organism>
<dbReference type="AlphaFoldDB" id="Q6LHE3"/>